<dbReference type="InterPro" id="IPR016805">
    <property type="entry name" value="MIX23_fungal"/>
</dbReference>
<comment type="similarity">
    <text evidence="1">Belongs to the MIX23 family.</text>
</comment>
<dbReference type="Pfam" id="PF09774">
    <property type="entry name" value="MIX23"/>
    <property type="match status" value="1"/>
</dbReference>
<dbReference type="PANTHER" id="PTHR31905">
    <property type="entry name" value="COILED-COIL DOMAIN-CONTAINING PROTEIN 58"/>
    <property type="match status" value="1"/>
</dbReference>
<accession>A0ABX6F733</accession>
<sequence length="198" mass="23206">MGSDLIIDTQLPEFDDAAEAGFLHKDILFDPNGKLVINRERCINPKLIDNFFRFLRHGSDDVLKQKLNNNKSATNQDRNCDAVLKSALYPNWKIRHDIISYCENELNSMQKELNSSSNMDNENQRPIVTERIDPYAVKDMLTEKENRFKDYRILENWISNQKNIESIIQIRTSSVLSEQCGNNRDYIREFENFIKANK</sequence>
<evidence type="ECO:0000313" key="3">
    <source>
        <dbReference type="Proteomes" id="UP000422736"/>
    </source>
</evidence>
<dbReference type="InterPro" id="IPR019171">
    <property type="entry name" value="MIX23"/>
</dbReference>
<dbReference type="EMBL" id="CP015061">
    <property type="protein sequence ID" value="QGN18113.1"/>
    <property type="molecule type" value="Genomic_DNA"/>
</dbReference>
<organism evidence="2 3">
    <name type="scientific">Kluyveromyces marxianus</name>
    <name type="common">Yeast</name>
    <name type="synonym">Candida kefyr</name>
    <dbReference type="NCBI Taxonomy" id="4911"/>
    <lineage>
        <taxon>Eukaryota</taxon>
        <taxon>Fungi</taxon>
        <taxon>Dikarya</taxon>
        <taxon>Ascomycota</taxon>
        <taxon>Saccharomycotina</taxon>
        <taxon>Saccharomycetes</taxon>
        <taxon>Saccharomycetales</taxon>
        <taxon>Saccharomycetaceae</taxon>
        <taxon>Kluyveromyces</taxon>
    </lineage>
</organism>
<protein>
    <submittedName>
        <fullName evidence="2">YBL107C</fullName>
    </submittedName>
</protein>
<keyword evidence="3" id="KW-1185">Reference proteome</keyword>
<dbReference type="PANTHER" id="PTHR31905:SF2">
    <property type="entry name" value="PROTEIN MIX23"/>
    <property type="match status" value="1"/>
</dbReference>
<gene>
    <name evidence="2" type="primary">MIX23</name>
    <name evidence="2" type="ORF">FIM1_4433</name>
</gene>
<reference evidence="2 3" key="1">
    <citation type="submission" date="2016-03" db="EMBL/GenBank/DDBJ databases">
        <title>How can Kluyveromyces marxianus grow so fast - potential evolutionary course in Saccharomyces Complex revealed by comparative genomics.</title>
        <authorList>
            <person name="Mo W."/>
            <person name="Lu W."/>
            <person name="Yang X."/>
            <person name="Qi J."/>
            <person name="Lv H."/>
        </authorList>
    </citation>
    <scope>NUCLEOTIDE SEQUENCE [LARGE SCALE GENOMIC DNA]</scope>
    <source>
        <strain evidence="2 3">FIM1</strain>
    </source>
</reference>
<evidence type="ECO:0000313" key="2">
    <source>
        <dbReference type="EMBL" id="QGN18113.1"/>
    </source>
</evidence>
<proteinExistence type="inferred from homology"/>
<evidence type="ECO:0000256" key="1">
    <source>
        <dbReference type="ARBA" id="ARBA00024204"/>
    </source>
</evidence>
<dbReference type="Proteomes" id="UP000422736">
    <property type="component" value="Chromosome 7"/>
</dbReference>
<dbReference type="PIRSF" id="PIRSF022603">
    <property type="entry name" value="UCP022603"/>
    <property type="match status" value="1"/>
</dbReference>
<name>A0ABX6F733_KLUMA</name>